<gene>
    <name evidence="2" type="ORF">EB1_26700</name>
</gene>
<evidence type="ECO:0000313" key="2">
    <source>
        <dbReference type="EMBL" id="GEM52880.1"/>
    </source>
</evidence>
<feature type="transmembrane region" description="Helical" evidence="1">
    <location>
        <begin position="7"/>
        <end position="25"/>
    </location>
</feature>
<evidence type="ECO:0000313" key="3">
    <source>
        <dbReference type="Proteomes" id="UP000321245"/>
    </source>
</evidence>
<dbReference type="Proteomes" id="UP000321245">
    <property type="component" value="Unassembled WGS sequence"/>
</dbReference>
<keyword evidence="1" id="KW-0812">Transmembrane</keyword>
<keyword evidence="1" id="KW-1133">Transmembrane helix</keyword>
<reference evidence="2 3" key="1">
    <citation type="submission" date="2019-07" db="EMBL/GenBank/DDBJ databases">
        <title>Whole genome shotgun sequence of Empedobacter brevis NBRC 14943.</title>
        <authorList>
            <person name="Hosoyama A."/>
            <person name="Uohara A."/>
            <person name="Ohji S."/>
            <person name="Ichikawa N."/>
        </authorList>
    </citation>
    <scope>NUCLEOTIDE SEQUENCE [LARGE SCALE GENOMIC DNA]</scope>
    <source>
        <strain evidence="2 3">NBRC 14943</strain>
    </source>
</reference>
<dbReference type="RefSeq" id="WP_146810738.1">
    <property type="nucleotide sequence ID" value="NZ_BJXC01000021.1"/>
</dbReference>
<dbReference type="STRING" id="1218108.GCA_000382425_02947"/>
<accession>A0A511NJ88</accession>
<organism evidence="2 3">
    <name type="scientific">Empedobacter brevis NBRC 14943 = ATCC 43319</name>
    <dbReference type="NCBI Taxonomy" id="1218108"/>
    <lineage>
        <taxon>Bacteria</taxon>
        <taxon>Pseudomonadati</taxon>
        <taxon>Bacteroidota</taxon>
        <taxon>Flavobacteriia</taxon>
        <taxon>Flavobacteriales</taxon>
        <taxon>Weeksellaceae</taxon>
        <taxon>Empedobacter</taxon>
    </lineage>
</organism>
<evidence type="ECO:0000256" key="1">
    <source>
        <dbReference type="SAM" id="Phobius"/>
    </source>
</evidence>
<dbReference type="GeneID" id="84651856"/>
<keyword evidence="3" id="KW-1185">Reference proteome</keyword>
<sequence length="81" mass="9398">MKKQHYTIILVIIILLIPILLYLIINTMISIKYETDGIETCISSVTGKNLCSRIDQLKVSIYIDMIVMIFWLALKNLIVKR</sequence>
<feature type="transmembrane region" description="Helical" evidence="1">
    <location>
        <begin position="59"/>
        <end position="78"/>
    </location>
</feature>
<dbReference type="OrthoDB" id="1264190at2"/>
<name>A0A511NJ88_9FLAO</name>
<dbReference type="AlphaFoldDB" id="A0A511NJ88"/>
<proteinExistence type="predicted"/>
<protein>
    <submittedName>
        <fullName evidence="2">Uncharacterized protein</fullName>
    </submittedName>
</protein>
<dbReference type="EMBL" id="BJXC01000021">
    <property type="protein sequence ID" value="GEM52880.1"/>
    <property type="molecule type" value="Genomic_DNA"/>
</dbReference>
<keyword evidence="1" id="KW-0472">Membrane</keyword>
<comment type="caution">
    <text evidence="2">The sequence shown here is derived from an EMBL/GenBank/DDBJ whole genome shotgun (WGS) entry which is preliminary data.</text>
</comment>